<evidence type="ECO:0000259" key="1">
    <source>
        <dbReference type="Pfam" id="PF08495"/>
    </source>
</evidence>
<proteinExistence type="predicted"/>
<protein>
    <recommendedName>
        <fullName evidence="1">FIST domain-containing protein</fullName>
    </recommendedName>
</protein>
<dbReference type="Pfam" id="PF08495">
    <property type="entry name" value="FIST"/>
    <property type="match status" value="1"/>
</dbReference>
<name>A0A9P5X7N4_9AGAR</name>
<evidence type="ECO:0000313" key="3">
    <source>
        <dbReference type="Proteomes" id="UP000807342"/>
    </source>
</evidence>
<accession>A0A9P5X7N4</accession>
<gene>
    <name evidence="2" type="ORF">P691DRAFT_804022</name>
</gene>
<dbReference type="AlphaFoldDB" id="A0A9P5X7N4"/>
<dbReference type="OrthoDB" id="10251508at2759"/>
<evidence type="ECO:0000313" key="2">
    <source>
        <dbReference type="EMBL" id="KAF9446373.1"/>
    </source>
</evidence>
<dbReference type="Proteomes" id="UP000807342">
    <property type="component" value="Unassembled WGS sequence"/>
</dbReference>
<organism evidence="2 3">
    <name type="scientific">Macrolepiota fuliginosa MF-IS2</name>
    <dbReference type="NCBI Taxonomy" id="1400762"/>
    <lineage>
        <taxon>Eukaryota</taxon>
        <taxon>Fungi</taxon>
        <taxon>Dikarya</taxon>
        <taxon>Basidiomycota</taxon>
        <taxon>Agaricomycotina</taxon>
        <taxon>Agaricomycetes</taxon>
        <taxon>Agaricomycetidae</taxon>
        <taxon>Agaricales</taxon>
        <taxon>Agaricineae</taxon>
        <taxon>Agaricaceae</taxon>
        <taxon>Macrolepiota</taxon>
    </lineage>
</organism>
<feature type="domain" description="FIST" evidence="1">
    <location>
        <begin position="32"/>
        <end position="261"/>
    </location>
</feature>
<sequence length="428" mass="46341">MVLHLSTHLSRSPAGLLSRIQALSNLYAGNDLTLLFALSASIPDSQDLGRAVNGLMNLENTRTIGCLSGRLGSTQINGKDIGNDTLSLSVAVFDSRTVKSFRSTIPGREETQVGRWHAFRRKEEKEGTEYPLNEGVSWEDVWKGNKETLLPEELRTLDLSEIQSILYFSDLKPEGLLSSFQNLPDVSKLGLLASSTPFITGRPVTLFQNKEIFGSGAVGLAITGETKSIPRLRADFLSVQKLGGVMTVTQSEGNMVNTLDNDNPTQILLSAIKRSGLDTHVSGSFKEEEQFSLGAVSSDGNIDRVYRITAGDPSRGSISVDSPSAPIPGTRVQFLHRPMSAVPNLSLSRTSQSLNFLTVSDELHQSRQSTPEDLDILLQNAFLASSENGFIFERATQSGENVKCSLAGSLGTLSWPSPQLVSGLQENS</sequence>
<comment type="caution">
    <text evidence="2">The sequence shown here is derived from an EMBL/GenBank/DDBJ whole genome shotgun (WGS) entry which is preliminary data.</text>
</comment>
<keyword evidence="3" id="KW-1185">Reference proteome</keyword>
<dbReference type="EMBL" id="MU151249">
    <property type="protein sequence ID" value="KAF9446373.1"/>
    <property type="molecule type" value="Genomic_DNA"/>
</dbReference>
<reference evidence="2" key="1">
    <citation type="submission" date="2020-11" db="EMBL/GenBank/DDBJ databases">
        <authorList>
            <consortium name="DOE Joint Genome Institute"/>
            <person name="Ahrendt S."/>
            <person name="Riley R."/>
            <person name="Andreopoulos W."/>
            <person name="Labutti K."/>
            <person name="Pangilinan J."/>
            <person name="Ruiz-Duenas F.J."/>
            <person name="Barrasa J.M."/>
            <person name="Sanchez-Garcia M."/>
            <person name="Camarero S."/>
            <person name="Miyauchi S."/>
            <person name="Serrano A."/>
            <person name="Linde D."/>
            <person name="Babiker R."/>
            <person name="Drula E."/>
            <person name="Ayuso-Fernandez I."/>
            <person name="Pacheco R."/>
            <person name="Padilla G."/>
            <person name="Ferreira P."/>
            <person name="Barriuso J."/>
            <person name="Kellner H."/>
            <person name="Castanera R."/>
            <person name="Alfaro M."/>
            <person name="Ramirez L."/>
            <person name="Pisabarro A.G."/>
            <person name="Kuo A."/>
            <person name="Tritt A."/>
            <person name="Lipzen A."/>
            <person name="He G."/>
            <person name="Yan M."/>
            <person name="Ng V."/>
            <person name="Cullen D."/>
            <person name="Martin F."/>
            <person name="Rosso M.-N."/>
            <person name="Henrissat B."/>
            <person name="Hibbett D."/>
            <person name="Martinez A.T."/>
            <person name="Grigoriev I.V."/>
        </authorList>
    </citation>
    <scope>NUCLEOTIDE SEQUENCE</scope>
    <source>
        <strain evidence="2">MF-IS2</strain>
    </source>
</reference>
<dbReference type="InterPro" id="IPR013702">
    <property type="entry name" value="FIST_domain_N"/>
</dbReference>